<dbReference type="EMBL" id="HE983845">
    <property type="protein sequence ID" value="CCM43675.1"/>
    <property type="molecule type" value="Genomic_DNA"/>
</dbReference>
<keyword evidence="1" id="KW-0472">Membrane</keyword>
<dbReference type="OrthoDB" id="38506at10239"/>
<gene>
    <name evidence="2" type="ORF">BN405_2-10_Ab1_orf_131</name>
</gene>
<reference evidence="2 3" key="1">
    <citation type="journal article" date="2013" name="PLoS ONE">
        <title>The Susceptibility of Pseudomonas aeruginosa Strains from Cystic Fibrosis Patients to Bacteriophages.</title>
        <authorList>
            <person name="Essoh C."/>
            <person name="Blouin Y."/>
            <person name="Loukou G."/>
            <person name="Cablanmian A."/>
            <person name="Lathro S."/>
            <person name="Kutter E."/>
            <person name="Thien H.V."/>
            <person name="Vergnaud G."/>
            <person name="Pourcel C."/>
        </authorList>
    </citation>
    <scope>NUCLEOTIDE SEQUENCE [LARGE SCALE GENOMIC DNA]</scope>
    <source>
        <strain evidence="2">VB_PaeM_C2-10_Ab1</strain>
    </source>
</reference>
<organism evidence="2 3">
    <name type="scientific">Pseudomonas phage vB_PaeM_C2-10_Ab1</name>
    <dbReference type="NCBI Taxonomy" id="1231048"/>
    <lineage>
        <taxon>Viruses</taxon>
        <taxon>Duplodnaviria</taxon>
        <taxon>Heunggongvirae</taxon>
        <taxon>Uroviricota</taxon>
        <taxon>Caudoviricetes</taxon>
        <taxon>Vandenendeviridae</taxon>
        <taxon>Skurskavirinae</taxon>
        <taxon>Pakpunavirus</taxon>
        <taxon>Pakpunavirus CAb1</taxon>
    </lineage>
</organism>
<accession>K4RME7</accession>
<evidence type="ECO:0000256" key="1">
    <source>
        <dbReference type="SAM" id="Phobius"/>
    </source>
</evidence>
<dbReference type="RefSeq" id="YP_007236952.1">
    <property type="nucleotide sequence ID" value="NC_019918.1"/>
</dbReference>
<keyword evidence="1" id="KW-1133">Transmembrane helix</keyword>
<evidence type="ECO:0000313" key="2">
    <source>
        <dbReference type="EMBL" id="CCM43675.1"/>
    </source>
</evidence>
<dbReference type="GeneID" id="14296539"/>
<sequence length="54" mass="5848">MLAHCAYIETACQPILCRFFSIFSLAFFSCLCIMTGRRATQAGGRAPEANTEGA</sequence>
<protein>
    <submittedName>
        <fullName evidence="2">Uncharacterized protein</fullName>
    </submittedName>
</protein>
<feature type="transmembrane region" description="Helical" evidence="1">
    <location>
        <begin position="19"/>
        <end position="36"/>
    </location>
</feature>
<dbReference type="Proteomes" id="UP000001234">
    <property type="component" value="Segment"/>
</dbReference>
<keyword evidence="1" id="KW-0812">Transmembrane</keyword>
<dbReference type="KEGG" id="vg:14296539"/>
<evidence type="ECO:0000313" key="3">
    <source>
        <dbReference type="Proteomes" id="UP000001234"/>
    </source>
</evidence>
<proteinExistence type="predicted"/>
<keyword evidence="3" id="KW-1185">Reference proteome</keyword>
<name>K4RME7_9CAUD</name>